<sequence length="179" mass="18251">MSHSETNKPQVTEGESYTAAVITVSDRCSRGEREDASGPALAELLGEKGYRVVSTSVVPDERPQIEAAIREAAAADVALVVTTGGTGFSPRDVTPEATAAVCERMAPGIPEAMRAASMAITPHACLSREAAGILGGTLVVNLPGSSKAACENISAVIGPIAHGLRILRGGPADCATERG</sequence>
<dbReference type="NCBIfam" id="TIGR00177">
    <property type="entry name" value="molyb_syn"/>
    <property type="match status" value="1"/>
</dbReference>
<proteinExistence type="predicted"/>
<dbReference type="PANTHER" id="PTHR43764:SF1">
    <property type="entry name" value="MOLYBDOPTERIN MOLYBDOTRANSFERASE"/>
    <property type="match status" value="1"/>
</dbReference>
<dbReference type="CDD" id="cd00886">
    <property type="entry name" value="MogA_MoaB"/>
    <property type="match status" value="1"/>
</dbReference>
<gene>
    <name evidence="4" type="ORF">AUL39_01940</name>
</gene>
<feature type="domain" description="MoaB/Mog" evidence="3">
    <location>
        <begin position="20"/>
        <end position="163"/>
    </location>
</feature>
<keyword evidence="2" id="KW-0501">Molybdenum cofactor biosynthesis</keyword>
<dbReference type="UniPathway" id="UPA00344"/>
<evidence type="ECO:0000313" key="5">
    <source>
        <dbReference type="Proteomes" id="UP000054078"/>
    </source>
</evidence>
<reference evidence="4 5" key="1">
    <citation type="submission" date="2015-12" db="EMBL/GenBank/DDBJ databases">
        <title>Draft Genome Sequence of Olsenella scatoligenes SK9K4T; a Producer of 3-Methylindole- (skatole) and 4-Methylphenol- (p-cresol) Isolated from Pig Feces.</title>
        <authorList>
            <person name="Li X."/>
            <person name="Borg B."/>
            <person name="Canibe N."/>
        </authorList>
    </citation>
    <scope>NUCLEOTIDE SEQUENCE [LARGE SCALE GENOMIC DNA]</scope>
    <source>
        <strain evidence="4 5">SK9K4</strain>
    </source>
</reference>
<organism evidence="4 5">
    <name type="scientific">Tractidigestivibacter scatoligenes</name>
    <name type="common">Olsenella scatoligenes</name>
    <dbReference type="NCBI Taxonomy" id="1299998"/>
    <lineage>
        <taxon>Bacteria</taxon>
        <taxon>Bacillati</taxon>
        <taxon>Actinomycetota</taxon>
        <taxon>Coriobacteriia</taxon>
        <taxon>Coriobacteriales</taxon>
        <taxon>Atopobiaceae</taxon>
        <taxon>Tractidigestivibacter</taxon>
    </lineage>
</organism>
<evidence type="ECO:0000259" key="3">
    <source>
        <dbReference type="SMART" id="SM00852"/>
    </source>
</evidence>
<dbReference type="PANTHER" id="PTHR43764">
    <property type="entry name" value="MOLYBDENUM COFACTOR BIOSYNTHESIS"/>
    <property type="match status" value="1"/>
</dbReference>
<dbReference type="InterPro" id="IPR036425">
    <property type="entry name" value="MoaB/Mog-like_dom_sf"/>
</dbReference>
<dbReference type="SMART" id="SM00852">
    <property type="entry name" value="MoCF_biosynth"/>
    <property type="match status" value="1"/>
</dbReference>
<evidence type="ECO:0000313" key="4">
    <source>
        <dbReference type="EMBL" id="KUH59117.1"/>
    </source>
</evidence>
<dbReference type="InterPro" id="IPR008284">
    <property type="entry name" value="MoCF_biosynth_CS"/>
</dbReference>
<dbReference type="Pfam" id="PF00994">
    <property type="entry name" value="MoCF_biosynth"/>
    <property type="match status" value="1"/>
</dbReference>
<dbReference type="OrthoDB" id="9794429at2"/>
<dbReference type="GO" id="GO:0006777">
    <property type="term" value="P:Mo-molybdopterin cofactor biosynthetic process"/>
    <property type="evidence" value="ECO:0007669"/>
    <property type="project" value="UniProtKB-KW"/>
</dbReference>
<accession>A0A100YX98</accession>
<evidence type="ECO:0000256" key="1">
    <source>
        <dbReference type="ARBA" id="ARBA00005046"/>
    </source>
</evidence>
<dbReference type="SUPFAM" id="SSF53218">
    <property type="entry name" value="Molybdenum cofactor biosynthesis proteins"/>
    <property type="match status" value="1"/>
</dbReference>
<dbReference type="InterPro" id="IPR001453">
    <property type="entry name" value="MoaB/Mog_dom"/>
</dbReference>
<dbReference type="RefSeq" id="WP_059053047.1">
    <property type="nucleotide sequence ID" value="NZ_LOJF01000001.1"/>
</dbReference>
<comment type="caution">
    <text evidence="4">The sequence shown here is derived from an EMBL/GenBank/DDBJ whole genome shotgun (WGS) entry which is preliminary data.</text>
</comment>
<dbReference type="InterPro" id="IPR051920">
    <property type="entry name" value="MPT_Adenylyltrnsfr/MoaC-Rel"/>
</dbReference>
<evidence type="ECO:0000256" key="2">
    <source>
        <dbReference type="ARBA" id="ARBA00023150"/>
    </source>
</evidence>
<dbReference type="AlphaFoldDB" id="A0A100YX98"/>
<dbReference type="Gene3D" id="3.40.980.10">
    <property type="entry name" value="MoaB/Mog-like domain"/>
    <property type="match status" value="1"/>
</dbReference>
<name>A0A100YX98_TRASO</name>
<keyword evidence="5" id="KW-1185">Reference proteome</keyword>
<dbReference type="STRING" id="1299998.AUL39_01940"/>
<protein>
    <submittedName>
        <fullName evidence="4">Molybdenum cofactor biosynthesis protein</fullName>
    </submittedName>
</protein>
<comment type="pathway">
    <text evidence="1">Cofactor biosynthesis; molybdopterin biosynthesis.</text>
</comment>
<dbReference type="PROSITE" id="PS01078">
    <property type="entry name" value="MOCF_BIOSYNTHESIS_1"/>
    <property type="match status" value="1"/>
</dbReference>
<dbReference type="Proteomes" id="UP000054078">
    <property type="component" value="Unassembled WGS sequence"/>
</dbReference>
<dbReference type="EMBL" id="LOJF01000001">
    <property type="protein sequence ID" value="KUH59117.1"/>
    <property type="molecule type" value="Genomic_DNA"/>
</dbReference>